<sequence length="240" mass="26670">MCSNALSDIQPCQACLWAQVSRVFPSLNGRELREMSKSAMEDGSAYNALVDQAYLAGMKKCDGMRPWNMARLAAVTLLGAMLVSAVLLLALRDSGAEEKTSALLGKNKNPGYDKELKALLHEKMERELRYLKEAALETAEEIELDKKVEDRKAKVEEEAHKAALAASKVSEKWLHSHPARKPRSKLTPEEEVERVLKSSKEQHHREKTASSLARNASIAVLNTTKTHANPVLKEGRAKKK</sequence>
<feature type="compositionally biased region" description="Basic and acidic residues" evidence="1">
    <location>
        <begin position="193"/>
        <end position="208"/>
    </location>
</feature>
<proteinExistence type="predicted"/>
<dbReference type="KEGG" id="gtt:GUITHDRAFT_105631"/>
<organism evidence="3">
    <name type="scientific">Guillardia theta (strain CCMP2712)</name>
    <name type="common">Cryptophyte</name>
    <dbReference type="NCBI Taxonomy" id="905079"/>
    <lineage>
        <taxon>Eukaryota</taxon>
        <taxon>Cryptophyceae</taxon>
        <taxon>Pyrenomonadales</taxon>
        <taxon>Geminigeraceae</taxon>
        <taxon>Guillardia</taxon>
    </lineage>
</organism>
<dbReference type="EnsemblProtists" id="EKX48484">
    <property type="protein sequence ID" value="EKX48484"/>
    <property type="gene ID" value="GUITHDRAFT_105631"/>
</dbReference>
<keyword evidence="2" id="KW-0812">Transmembrane</keyword>
<feature type="transmembrane region" description="Helical" evidence="2">
    <location>
        <begin position="72"/>
        <end position="91"/>
    </location>
</feature>
<keyword evidence="2" id="KW-0472">Membrane</keyword>
<dbReference type="HOGENOM" id="CLU_1158249_0_0_1"/>
<reference evidence="3 5" key="1">
    <citation type="journal article" date="2012" name="Nature">
        <title>Algal genomes reveal evolutionary mosaicism and the fate of nucleomorphs.</title>
        <authorList>
            <consortium name="DOE Joint Genome Institute"/>
            <person name="Curtis B.A."/>
            <person name="Tanifuji G."/>
            <person name="Burki F."/>
            <person name="Gruber A."/>
            <person name="Irimia M."/>
            <person name="Maruyama S."/>
            <person name="Arias M.C."/>
            <person name="Ball S.G."/>
            <person name="Gile G.H."/>
            <person name="Hirakawa Y."/>
            <person name="Hopkins J.F."/>
            <person name="Kuo A."/>
            <person name="Rensing S.A."/>
            <person name="Schmutz J."/>
            <person name="Symeonidi A."/>
            <person name="Elias M."/>
            <person name="Eveleigh R.J."/>
            <person name="Herman E.K."/>
            <person name="Klute M.J."/>
            <person name="Nakayama T."/>
            <person name="Obornik M."/>
            <person name="Reyes-Prieto A."/>
            <person name="Armbrust E.V."/>
            <person name="Aves S.J."/>
            <person name="Beiko R.G."/>
            <person name="Coutinho P."/>
            <person name="Dacks J.B."/>
            <person name="Durnford D.G."/>
            <person name="Fast N.M."/>
            <person name="Green B.R."/>
            <person name="Grisdale C.J."/>
            <person name="Hempel F."/>
            <person name="Henrissat B."/>
            <person name="Hoppner M.P."/>
            <person name="Ishida K."/>
            <person name="Kim E."/>
            <person name="Koreny L."/>
            <person name="Kroth P.G."/>
            <person name="Liu Y."/>
            <person name="Malik S.B."/>
            <person name="Maier U.G."/>
            <person name="McRose D."/>
            <person name="Mock T."/>
            <person name="Neilson J.A."/>
            <person name="Onodera N.T."/>
            <person name="Poole A.M."/>
            <person name="Pritham E.J."/>
            <person name="Richards T.A."/>
            <person name="Rocap G."/>
            <person name="Roy S.W."/>
            <person name="Sarai C."/>
            <person name="Schaack S."/>
            <person name="Shirato S."/>
            <person name="Slamovits C.H."/>
            <person name="Spencer D.F."/>
            <person name="Suzuki S."/>
            <person name="Worden A.Z."/>
            <person name="Zauner S."/>
            <person name="Barry K."/>
            <person name="Bell C."/>
            <person name="Bharti A.K."/>
            <person name="Crow J.A."/>
            <person name="Grimwood J."/>
            <person name="Kramer R."/>
            <person name="Lindquist E."/>
            <person name="Lucas S."/>
            <person name="Salamov A."/>
            <person name="McFadden G.I."/>
            <person name="Lane C.E."/>
            <person name="Keeling P.J."/>
            <person name="Gray M.W."/>
            <person name="Grigoriev I.V."/>
            <person name="Archibald J.M."/>
        </authorList>
    </citation>
    <scope>NUCLEOTIDE SEQUENCE</scope>
    <source>
        <strain evidence="3 5">CCMP2712</strain>
    </source>
</reference>
<feature type="compositionally biased region" description="Polar residues" evidence="1">
    <location>
        <begin position="209"/>
        <end position="227"/>
    </location>
</feature>
<evidence type="ECO:0008006" key="6">
    <source>
        <dbReference type="Google" id="ProtNLM"/>
    </source>
</evidence>
<dbReference type="Proteomes" id="UP000011087">
    <property type="component" value="Unassembled WGS sequence"/>
</dbReference>
<name>L1JK05_GUITC</name>
<evidence type="ECO:0000256" key="2">
    <source>
        <dbReference type="SAM" id="Phobius"/>
    </source>
</evidence>
<keyword evidence="5" id="KW-1185">Reference proteome</keyword>
<gene>
    <name evidence="3" type="ORF">GUITHDRAFT_105631</name>
</gene>
<reference evidence="4" key="3">
    <citation type="submission" date="2015-06" db="UniProtKB">
        <authorList>
            <consortium name="EnsemblProtists"/>
        </authorList>
    </citation>
    <scope>IDENTIFICATION</scope>
</reference>
<dbReference type="RefSeq" id="XP_005835464.1">
    <property type="nucleotide sequence ID" value="XM_005835407.1"/>
</dbReference>
<dbReference type="AlphaFoldDB" id="L1JK05"/>
<protein>
    <recommendedName>
        <fullName evidence="6">Transmembrane protein</fullName>
    </recommendedName>
</protein>
<dbReference type="EMBL" id="JH992985">
    <property type="protein sequence ID" value="EKX48484.1"/>
    <property type="molecule type" value="Genomic_DNA"/>
</dbReference>
<evidence type="ECO:0000313" key="3">
    <source>
        <dbReference type="EMBL" id="EKX48484.1"/>
    </source>
</evidence>
<evidence type="ECO:0000313" key="5">
    <source>
        <dbReference type="Proteomes" id="UP000011087"/>
    </source>
</evidence>
<keyword evidence="2" id="KW-1133">Transmembrane helix</keyword>
<evidence type="ECO:0000256" key="1">
    <source>
        <dbReference type="SAM" id="MobiDB-lite"/>
    </source>
</evidence>
<evidence type="ECO:0000313" key="4">
    <source>
        <dbReference type="EnsemblProtists" id="EKX48484"/>
    </source>
</evidence>
<dbReference type="GeneID" id="17305157"/>
<feature type="compositionally biased region" description="Basic residues" evidence="1">
    <location>
        <begin position="175"/>
        <end position="184"/>
    </location>
</feature>
<accession>L1JK05</accession>
<dbReference type="PaxDb" id="55529-EKX48484"/>
<feature type="region of interest" description="Disordered" evidence="1">
    <location>
        <begin position="170"/>
        <end position="240"/>
    </location>
</feature>
<reference evidence="5" key="2">
    <citation type="submission" date="2012-11" db="EMBL/GenBank/DDBJ databases">
        <authorList>
            <person name="Kuo A."/>
            <person name="Curtis B.A."/>
            <person name="Tanifuji G."/>
            <person name="Burki F."/>
            <person name="Gruber A."/>
            <person name="Irimia M."/>
            <person name="Maruyama S."/>
            <person name="Arias M.C."/>
            <person name="Ball S.G."/>
            <person name="Gile G.H."/>
            <person name="Hirakawa Y."/>
            <person name="Hopkins J.F."/>
            <person name="Rensing S.A."/>
            <person name="Schmutz J."/>
            <person name="Symeonidi A."/>
            <person name="Elias M."/>
            <person name="Eveleigh R.J."/>
            <person name="Herman E.K."/>
            <person name="Klute M.J."/>
            <person name="Nakayama T."/>
            <person name="Obornik M."/>
            <person name="Reyes-Prieto A."/>
            <person name="Armbrust E.V."/>
            <person name="Aves S.J."/>
            <person name="Beiko R.G."/>
            <person name="Coutinho P."/>
            <person name="Dacks J.B."/>
            <person name="Durnford D.G."/>
            <person name="Fast N.M."/>
            <person name="Green B.R."/>
            <person name="Grisdale C."/>
            <person name="Hempe F."/>
            <person name="Henrissat B."/>
            <person name="Hoppner M.P."/>
            <person name="Ishida K.-I."/>
            <person name="Kim E."/>
            <person name="Koreny L."/>
            <person name="Kroth P.G."/>
            <person name="Liu Y."/>
            <person name="Malik S.-B."/>
            <person name="Maier U.G."/>
            <person name="McRose D."/>
            <person name="Mock T."/>
            <person name="Neilson J.A."/>
            <person name="Onodera N.T."/>
            <person name="Poole A.M."/>
            <person name="Pritham E.J."/>
            <person name="Richards T.A."/>
            <person name="Rocap G."/>
            <person name="Roy S.W."/>
            <person name="Sarai C."/>
            <person name="Schaack S."/>
            <person name="Shirato S."/>
            <person name="Slamovits C.H."/>
            <person name="Spencer D.F."/>
            <person name="Suzuki S."/>
            <person name="Worden A.Z."/>
            <person name="Zauner S."/>
            <person name="Barry K."/>
            <person name="Bell C."/>
            <person name="Bharti A.K."/>
            <person name="Crow J.A."/>
            <person name="Grimwood J."/>
            <person name="Kramer R."/>
            <person name="Lindquist E."/>
            <person name="Lucas S."/>
            <person name="Salamov A."/>
            <person name="McFadden G.I."/>
            <person name="Lane C.E."/>
            <person name="Keeling P.J."/>
            <person name="Gray M.W."/>
            <person name="Grigoriev I.V."/>
            <person name="Archibald J.M."/>
        </authorList>
    </citation>
    <scope>NUCLEOTIDE SEQUENCE</scope>
    <source>
        <strain evidence="5">CCMP2712</strain>
    </source>
</reference>